<evidence type="ECO:0000313" key="12">
    <source>
        <dbReference type="EMBL" id="OUD10319.1"/>
    </source>
</evidence>
<keyword evidence="4" id="KW-0997">Cell inner membrane</keyword>
<evidence type="ECO:0000256" key="6">
    <source>
        <dbReference type="ARBA" id="ARBA00022840"/>
    </source>
</evidence>
<dbReference type="PANTHER" id="PTHR43514:SF4">
    <property type="entry name" value="ABC TRANSPORTER I FAMILY MEMBER 10"/>
    <property type="match status" value="1"/>
</dbReference>
<feature type="domain" description="Mop" evidence="11">
    <location>
        <begin position="284"/>
        <end position="348"/>
    </location>
</feature>
<comment type="caution">
    <text evidence="12">The sequence shown here is derived from an EMBL/GenBank/DDBJ whole genome shotgun (WGS) entry which is preliminary data.</text>
</comment>
<dbReference type="NCBIfam" id="TIGR02142">
    <property type="entry name" value="modC_ABC"/>
    <property type="match status" value="1"/>
</dbReference>
<keyword evidence="2" id="KW-1003">Cell membrane</keyword>
<evidence type="ECO:0000256" key="2">
    <source>
        <dbReference type="ARBA" id="ARBA00022475"/>
    </source>
</evidence>
<dbReference type="InterPro" id="IPR004606">
    <property type="entry name" value="Mop_domain"/>
</dbReference>
<evidence type="ECO:0000256" key="1">
    <source>
        <dbReference type="ARBA" id="ARBA00022448"/>
    </source>
</evidence>
<dbReference type="InterPro" id="IPR027417">
    <property type="entry name" value="P-loop_NTPase"/>
</dbReference>
<keyword evidence="6 12" id="KW-0067">ATP-binding</keyword>
<dbReference type="OrthoDB" id="9802264at2"/>
<reference evidence="12 13" key="1">
    <citation type="submission" date="2016-12" db="EMBL/GenBank/DDBJ databases">
        <title>The draft genome sequence of HSLHS2.</title>
        <authorList>
            <person name="Hu D."/>
            <person name="Wang L."/>
            <person name="Shao Z."/>
        </authorList>
    </citation>
    <scope>NUCLEOTIDE SEQUENCE [LARGE SCALE GENOMIC DNA]</scope>
    <source>
        <strain evidence="12">MCCC 1A06712</strain>
    </source>
</reference>
<keyword evidence="8" id="KW-0472">Membrane</keyword>
<dbReference type="PROSITE" id="PS50893">
    <property type="entry name" value="ABC_TRANSPORTER_2"/>
    <property type="match status" value="1"/>
</dbReference>
<dbReference type="InterPro" id="IPR008995">
    <property type="entry name" value="Mo/tungstate-bd_C_term_dom"/>
</dbReference>
<feature type="domain" description="ABC transporter" evidence="10">
    <location>
        <begin position="2"/>
        <end position="226"/>
    </location>
</feature>
<dbReference type="InterPro" id="IPR005116">
    <property type="entry name" value="Transp-assoc_OB_typ1"/>
</dbReference>
<dbReference type="InterPro" id="IPR011868">
    <property type="entry name" value="ModC_ABC_ATP-bd"/>
</dbReference>
<dbReference type="Pfam" id="PF03459">
    <property type="entry name" value="TOBE"/>
    <property type="match status" value="1"/>
</dbReference>
<dbReference type="GO" id="GO:0005524">
    <property type="term" value="F:ATP binding"/>
    <property type="evidence" value="ECO:0007669"/>
    <property type="project" value="UniProtKB-KW"/>
</dbReference>
<dbReference type="Pfam" id="PF00005">
    <property type="entry name" value="ABC_tran"/>
    <property type="match status" value="1"/>
</dbReference>
<evidence type="ECO:0000256" key="3">
    <source>
        <dbReference type="ARBA" id="ARBA00022505"/>
    </source>
</evidence>
<evidence type="ECO:0000259" key="11">
    <source>
        <dbReference type="PROSITE" id="PS51866"/>
    </source>
</evidence>
<dbReference type="EMBL" id="MSPP01000001">
    <property type="protein sequence ID" value="OUD10319.1"/>
    <property type="molecule type" value="Genomic_DNA"/>
</dbReference>
<dbReference type="RefSeq" id="WP_086449972.1">
    <property type="nucleotide sequence ID" value="NZ_MSPP01000001.1"/>
</dbReference>
<evidence type="ECO:0000256" key="7">
    <source>
        <dbReference type="ARBA" id="ARBA00022967"/>
    </source>
</evidence>
<evidence type="ECO:0000259" key="10">
    <source>
        <dbReference type="PROSITE" id="PS50893"/>
    </source>
</evidence>
<dbReference type="SMART" id="SM00382">
    <property type="entry name" value="AAA"/>
    <property type="match status" value="1"/>
</dbReference>
<dbReference type="SUPFAM" id="SSF50331">
    <property type="entry name" value="MOP-like"/>
    <property type="match status" value="1"/>
</dbReference>
<dbReference type="GO" id="GO:0140359">
    <property type="term" value="F:ABC-type transporter activity"/>
    <property type="evidence" value="ECO:0007669"/>
    <property type="project" value="InterPro"/>
</dbReference>
<dbReference type="InterPro" id="IPR017871">
    <property type="entry name" value="ABC_transporter-like_CS"/>
</dbReference>
<keyword evidence="13" id="KW-1185">Reference proteome</keyword>
<dbReference type="AlphaFoldDB" id="A0A251X0Q2"/>
<dbReference type="GO" id="GO:0016887">
    <property type="term" value="F:ATP hydrolysis activity"/>
    <property type="evidence" value="ECO:0007669"/>
    <property type="project" value="InterPro"/>
</dbReference>
<dbReference type="SUPFAM" id="SSF52540">
    <property type="entry name" value="P-loop containing nucleoside triphosphate hydrolases"/>
    <property type="match status" value="1"/>
</dbReference>
<dbReference type="Proteomes" id="UP000194664">
    <property type="component" value="Unassembled WGS sequence"/>
</dbReference>
<evidence type="ECO:0000256" key="8">
    <source>
        <dbReference type="ARBA" id="ARBA00023136"/>
    </source>
</evidence>
<dbReference type="PROSITE" id="PS51866">
    <property type="entry name" value="MOP"/>
    <property type="match status" value="1"/>
</dbReference>
<sequence length="348" mass="36500">MTVQINIRHAFDGFDLAARFDAPKGVTALFGASGSGKTTIINAVAGLLAPQNGRIVVDGRVLFDSKTGVNTPPNKRKIGYIFQDARLFPHMTVRQNLTYGRPTGPIDAVVDMLGLDSLLGRRPAKLSGGEAQRVAIGRALLSNPDLILADEPLAALDEARKSEILPYFEKLRDHAKVPILYVSHSANEVARLATTVVVLNKGRVTHAGSAETVLSDPTVTPTGVRSAGAVMQARVVTHDDDGLTVLSIGASNLIVPNCDAPVGTDLRLRIAAQDVMIATAPLSGISALNTLPATITAIRKGDGPGALVQLETGGAPFLARITQRSLTALGLTVGQTVHAVIKAVSIDR</sequence>
<dbReference type="GO" id="GO:0016020">
    <property type="term" value="C:membrane"/>
    <property type="evidence" value="ECO:0007669"/>
    <property type="project" value="InterPro"/>
</dbReference>
<name>A0A251X0Q2_9RHOB</name>
<dbReference type="GO" id="GO:0015098">
    <property type="term" value="F:molybdate ion transmembrane transporter activity"/>
    <property type="evidence" value="ECO:0007669"/>
    <property type="project" value="InterPro"/>
</dbReference>
<dbReference type="Gene3D" id="2.40.50.100">
    <property type="match status" value="1"/>
</dbReference>
<evidence type="ECO:0000256" key="9">
    <source>
        <dbReference type="PROSITE-ProRule" id="PRU01213"/>
    </source>
</evidence>
<proteinExistence type="predicted"/>
<dbReference type="InterPro" id="IPR050334">
    <property type="entry name" value="Molybdenum_import_ModC"/>
</dbReference>
<organism evidence="12 13">
    <name type="scientific">Marivivens niveibacter</name>
    <dbReference type="NCBI Taxonomy" id="1930667"/>
    <lineage>
        <taxon>Bacteria</taxon>
        <taxon>Pseudomonadati</taxon>
        <taxon>Pseudomonadota</taxon>
        <taxon>Alphaproteobacteria</taxon>
        <taxon>Rhodobacterales</taxon>
        <taxon>Paracoccaceae</taxon>
        <taxon>Marivivens group</taxon>
        <taxon>Marivivens</taxon>
    </lineage>
</organism>
<evidence type="ECO:0000256" key="4">
    <source>
        <dbReference type="ARBA" id="ARBA00022519"/>
    </source>
</evidence>
<evidence type="ECO:0000313" key="13">
    <source>
        <dbReference type="Proteomes" id="UP000194664"/>
    </source>
</evidence>
<dbReference type="Gene3D" id="3.40.50.300">
    <property type="entry name" value="P-loop containing nucleotide triphosphate hydrolases"/>
    <property type="match status" value="1"/>
</dbReference>
<keyword evidence="5" id="KW-0547">Nucleotide-binding</keyword>
<keyword evidence="3 9" id="KW-0500">Molybdenum</keyword>
<dbReference type="PROSITE" id="PS00211">
    <property type="entry name" value="ABC_TRANSPORTER_1"/>
    <property type="match status" value="1"/>
</dbReference>
<dbReference type="PANTHER" id="PTHR43514">
    <property type="entry name" value="ABC TRANSPORTER I FAMILY MEMBER 10"/>
    <property type="match status" value="1"/>
</dbReference>
<dbReference type="InterPro" id="IPR003439">
    <property type="entry name" value="ABC_transporter-like_ATP-bd"/>
</dbReference>
<keyword evidence="7" id="KW-1278">Translocase</keyword>
<dbReference type="InterPro" id="IPR003593">
    <property type="entry name" value="AAA+_ATPase"/>
</dbReference>
<evidence type="ECO:0000256" key="5">
    <source>
        <dbReference type="ARBA" id="ARBA00022741"/>
    </source>
</evidence>
<gene>
    <name evidence="12" type="ORF">BVC71_02065</name>
</gene>
<keyword evidence="1" id="KW-0813">Transport</keyword>
<protein>
    <submittedName>
        <fullName evidence="12">Molybdenum ABC transporter ATP-binding protein</fullName>
    </submittedName>
</protein>
<accession>A0A251X0Q2</accession>